<dbReference type="STRING" id="380244.SAMN05216298_2623"/>
<accession>A0A1G9H544</accession>
<organism evidence="1 2">
    <name type="scientific">Glycomyces sambucus</name>
    <dbReference type="NCBI Taxonomy" id="380244"/>
    <lineage>
        <taxon>Bacteria</taxon>
        <taxon>Bacillati</taxon>
        <taxon>Actinomycetota</taxon>
        <taxon>Actinomycetes</taxon>
        <taxon>Glycomycetales</taxon>
        <taxon>Glycomycetaceae</taxon>
        <taxon>Glycomyces</taxon>
    </lineage>
</organism>
<dbReference type="EMBL" id="FNGF01000003">
    <property type="protein sequence ID" value="SDL08012.1"/>
    <property type="molecule type" value="Genomic_DNA"/>
</dbReference>
<evidence type="ECO:0000313" key="1">
    <source>
        <dbReference type="EMBL" id="SDL08012.1"/>
    </source>
</evidence>
<proteinExistence type="predicted"/>
<gene>
    <name evidence="1" type="ORF">SAMN05216298_2623</name>
</gene>
<dbReference type="AlphaFoldDB" id="A0A1G9H544"/>
<sequence>MRPADGVRALGPLRLAHFHDRGNADIPIGAFGTIGCGSRPPSGLAYPLHMRARTPLTFTAVLLVAATAGCGVSEIDTAQPGYVQAGEAFWGEWRVPEGAVLLGTPFPEEFAPQQEGLPEDPESVTAEFLLVDDPYLAVRDLVAQIEAEGLRVVAEPDSRACGVDHGFSCRLYGVGDDGLTKVAARFIGAAQPESGDPFPLLELEIGAWTSLYPSRDDWVDFEAPQGESGFDLPQTAADELGPGTEVPLFGSTTVLGQVPEGARLLAPLYNPSATYGVHAVFHIEEDTALAEIEAIADRVSSGERYPDADLTSGDLTSHRIAYNGDAGGCQVELDTVETGDAAIALLHVACD</sequence>
<keyword evidence="2" id="KW-1185">Reference proteome</keyword>
<name>A0A1G9H544_9ACTN</name>
<reference evidence="2" key="1">
    <citation type="submission" date="2016-10" db="EMBL/GenBank/DDBJ databases">
        <authorList>
            <person name="Varghese N."/>
            <person name="Submissions S."/>
        </authorList>
    </citation>
    <scope>NUCLEOTIDE SEQUENCE [LARGE SCALE GENOMIC DNA]</scope>
    <source>
        <strain evidence="2">CGMCC 4.3147</strain>
    </source>
</reference>
<evidence type="ECO:0000313" key="2">
    <source>
        <dbReference type="Proteomes" id="UP000198662"/>
    </source>
</evidence>
<protein>
    <submittedName>
        <fullName evidence="1">Uncharacterized protein</fullName>
    </submittedName>
</protein>
<dbReference type="Proteomes" id="UP000198662">
    <property type="component" value="Unassembled WGS sequence"/>
</dbReference>